<proteinExistence type="predicted"/>
<gene>
    <name evidence="1" type="ORF">MAE02_57010</name>
</gene>
<evidence type="ECO:0000313" key="1">
    <source>
        <dbReference type="EMBL" id="GEO18005.1"/>
    </source>
</evidence>
<protein>
    <submittedName>
        <fullName evidence="1">Uncharacterized protein</fullName>
    </submittedName>
</protein>
<accession>A0A512C1B9</accession>
<dbReference type="AlphaFoldDB" id="A0A512C1B9"/>
<organism evidence="1 2">
    <name type="scientific">Microvirga aerophila</name>
    <dbReference type="NCBI Taxonomy" id="670291"/>
    <lineage>
        <taxon>Bacteria</taxon>
        <taxon>Pseudomonadati</taxon>
        <taxon>Pseudomonadota</taxon>
        <taxon>Alphaproteobacteria</taxon>
        <taxon>Hyphomicrobiales</taxon>
        <taxon>Methylobacteriaceae</taxon>
        <taxon>Microvirga</taxon>
    </lineage>
</organism>
<evidence type="ECO:0000313" key="2">
    <source>
        <dbReference type="Proteomes" id="UP000321085"/>
    </source>
</evidence>
<keyword evidence="2" id="KW-1185">Reference proteome</keyword>
<comment type="caution">
    <text evidence="1">The sequence shown here is derived from an EMBL/GenBank/DDBJ whole genome shotgun (WGS) entry which is preliminary data.</text>
</comment>
<dbReference type="EMBL" id="BJYU01000143">
    <property type="protein sequence ID" value="GEO18005.1"/>
    <property type="molecule type" value="Genomic_DNA"/>
</dbReference>
<dbReference type="Proteomes" id="UP000321085">
    <property type="component" value="Unassembled WGS sequence"/>
</dbReference>
<sequence>MRLVVRGEHLGALAVGTKASRIAANKAENGITGDAWTPIEIRQGDAKALTIDARGFSYRRFADILTRTRFRPAPLQEIGPEEEGEAFVLVCRALVRGQGKTEGYHERRVPISREAVRAFRRGEVERVAALAKSRIEDAAKVRGALRFALLVLFQNGKDQIDVRDPSSTRRADARLDSFEAAVDADFFERMWEELPAGEGTVAAAAVRTEWLRDLLAHARNVLAAAEAGSPRSAVRSYRARARAEEALRRRFFKDFASFFSTEVSDDVA</sequence>
<reference evidence="1 2" key="1">
    <citation type="submission" date="2019-07" db="EMBL/GenBank/DDBJ databases">
        <title>Whole genome shotgun sequence of Microvirga aerophila NBRC 106136.</title>
        <authorList>
            <person name="Hosoyama A."/>
            <person name="Uohara A."/>
            <person name="Ohji S."/>
            <person name="Ichikawa N."/>
        </authorList>
    </citation>
    <scope>NUCLEOTIDE SEQUENCE [LARGE SCALE GENOMIC DNA]</scope>
    <source>
        <strain evidence="1 2">NBRC 106136</strain>
    </source>
</reference>
<name>A0A512C1B9_9HYPH</name>